<dbReference type="Pfam" id="PF00780">
    <property type="entry name" value="CNH"/>
    <property type="match status" value="1"/>
</dbReference>
<accession>A0A7E4VLR4</accession>
<dbReference type="GO" id="GO:0005856">
    <property type="term" value="C:cytoskeleton"/>
    <property type="evidence" value="ECO:0007669"/>
    <property type="project" value="TreeGrafter"/>
</dbReference>
<dbReference type="SMART" id="SM00109">
    <property type="entry name" value="C1"/>
    <property type="match status" value="1"/>
</dbReference>
<feature type="coiled-coil region" evidence="6">
    <location>
        <begin position="184"/>
        <end position="420"/>
    </location>
</feature>
<reference evidence="11" key="1">
    <citation type="journal article" date="2013" name="Genetics">
        <title>The draft genome and transcriptome of Panagrellus redivivus are shaped by the harsh demands of a free-living lifestyle.</title>
        <authorList>
            <person name="Srinivasan J."/>
            <person name="Dillman A.R."/>
            <person name="Macchietto M.G."/>
            <person name="Heikkinen L."/>
            <person name="Lakso M."/>
            <person name="Fracchia K.M."/>
            <person name="Antoshechkin I."/>
            <person name="Mortazavi A."/>
            <person name="Wong G."/>
            <person name="Sternberg P.W."/>
        </authorList>
    </citation>
    <scope>NUCLEOTIDE SEQUENCE [LARGE SCALE GENOMIC DNA]</scope>
    <source>
        <strain evidence="11">MT8872</strain>
    </source>
</reference>
<feature type="domain" description="CNH" evidence="10">
    <location>
        <begin position="886"/>
        <end position="1164"/>
    </location>
</feature>
<sequence>MTDCEAQFDMMSQKLVSQELRIQSRALEELRKDYDGCKEREQRLLETSKLNQQNLEDLTDQKNRIAAENELLKEELETLRKEKEGVQKQLQTVRRQSSDPTARNNLEAEIIKYRTKCAGLEGRLAQRQKEFDMIEERLQEEISELQERLRAALRKSKNSAVSVKENKENCSTSAPGDSELQYKVGFLTATNDSLREEIARLKSQHVEMEAEVKTSKDEIESLRSLNKALEDRVQESEGSNDVMSKYWTDEQNKLKSQKADLRWELIKLRKEHDKLLASIENEKNQAKEAEVAHDIEKCEADAAALKALNTEIQRKCSDAERKIAELENAESEKIQQLTADLLKATNTMNTMKEALATLDSQSEQLLERLKREVSSKKAARQKVAEREKEITELKAITVDKKALEEEISSLKVENLRLMDKVLYLETEVSVTHSEYREELAKLANRMVAKPEPPAASENRREIADLERKVAELESTLRQKESVVRSMSRSVEQSKAEVHSAEAALSDMRDKQCKIVNENTELRKGVSEAIATIKSHNEKIQTLTSANEEHQKEIDRLMTKLANTNEELEEVREMLRQKEDNVAYLQSIVQPRKLEKLRVTSSQSTLVTGPEDDYSDFDSLMQKRNELARQLSERRKDLEKKKQEEVVPLLKAGSSYSGSLSGDKSPTSSRSRIGVGTMRHDIPHHFSKNYFVMSQRTCEACFEVIPRFTASLRCKDCTLTIHQHCKASVLNTCGLPSAWARFYVDNHVATPGTMAGWVKIWRSNETPNNKWMNAYAQLEGNTLSFYETDVALAQCDAPIMTVDLSTEHWRIYNQTGTVRGIAADNVECLIEIKLQKMVLYMLASTPDAKFAWIQALQSATDRRILERSGSHRRVMHMETIVRMGKPFLKFQCTEVLNDWLLIGTPQGLFVTNYSNRRMPFQIAGFSNVFQLKIVKEFNLLFAIDGTDRNVVVLHIHQLEAALNMSQFPQVKPTQYNNIAAAHLIEVSEPHHCHERYIYIATAEGISIFHHLTKKDAFVPLCEIPLDNPAMCIVSCPNGFVFGADTYFFVKAGSWTPQSFRADWAPDVPISVVKISDDEILLVNHNCGVFTTPQGVRTRSGIVEWDRVPVSVTYLDSYLFIVYTDMISVARVPKLEEVTENSPIIEELDGYRAPGARVTGIGKQPYDVLVTVMNETCVELHCFTPSKNSLKRKTTSVASMPSKRRP</sequence>
<dbReference type="SMART" id="SM00036">
    <property type="entry name" value="CNH"/>
    <property type="match status" value="1"/>
</dbReference>
<evidence type="ECO:0000313" key="12">
    <source>
        <dbReference type="WBParaSite" id="Pan_g22750.t1"/>
    </source>
</evidence>
<keyword evidence="11" id="KW-1185">Reference proteome</keyword>
<feature type="domain" description="Phorbol-ester/DAG-type" evidence="9">
    <location>
        <begin position="682"/>
        <end position="732"/>
    </location>
</feature>
<evidence type="ECO:0000256" key="4">
    <source>
        <dbReference type="ARBA" id="ARBA00047899"/>
    </source>
</evidence>
<comment type="catalytic activity">
    <reaction evidence="4">
        <text>L-threonyl-[protein] + ATP = O-phospho-L-threonyl-[protein] + ADP + H(+)</text>
        <dbReference type="Rhea" id="RHEA:46608"/>
        <dbReference type="Rhea" id="RHEA-COMP:11060"/>
        <dbReference type="Rhea" id="RHEA-COMP:11605"/>
        <dbReference type="ChEBI" id="CHEBI:15378"/>
        <dbReference type="ChEBI" id="CHEBI:30013"/>
        <dbReference type="ChEBI" id="CHEBI:30616"/>
        <dbReference type="ChEBI" id="CHEBI:61977"/>
        <dbReference type="ChEBI" id="CHEBI:456216"/>
        <dbReference type="EC" id="2.7.11.1"/>
    </reaction>
</comment>
<dbReference type="PROSITE" id="PS50003">
    <property type="entry name" value="PH_DOMAIN"/>
    <property type="match status" value="1"/>
</dbReference>
<comment type="catalytic activity">
    <reaction evidence="5">
        <text>L-seryl-[protein] + ATP = O-phospho-L-seryl-[protein] + ADP + H(+)</text>
        <dbReference type="Rhea" id="RHEA:17989"/>
        <dbReference type="Rhea" id="RHEA-COMP:9863"/>
        <dbReference type="Rhea" id="RHEA-COMP:11604"/>
        <dbReference type="ChEBI" id="CHEBI:15378"/>
        <dbReference type="ChEBI" id="CHEBI:29999"/>
        <dbReference type="ChEBI" id="CHEBI:30616"/>
        <dbReference type="ChEBI" id="CHEBI:83421"/>
        <dbReference type="ChEBI" id="CHEBI:456216"/>
        <dbReference type="EC" id="2.7.11.1"/>
    </reaction>
</comment>
<keyword evidence="6" id="KW-0175">Coiled coil</keyword>
<dbReference type="PROSITE" id="PS50081">
    <property type="entry name" value="ZF_DAG_PE_2"/>
    <property type="match status" value="1"/>
</dbReference>
<reference evidence="12" key="2">
    <citation type="submission" date="2020-10" db="UniProtKB">
        <authorList>
            <consortium name="WormBaseParasite"/>
        </authorList>
    </citation>
    <scope>IDENTIFICATION</scope>
</reference>
<dbReference type="SUPFAM" id="SSF57889">
    <property type="entry name" value="Cysteine-rich domain"/>
    <property type="match status" value="1"/>
</dbReference>
<evidence type="ECO:0000259" key="8">
    <source>
        <dbReference type="PROSITE" id="PS50003"/>
    </source>
</evidence>
<dbReference type="PROSITE" id="PS00479">
    <property type="entry name" value="ZF_DAG_PE_1"/>
    <property type="match status" value="1"/>
</dbReference>
<evidence type="ECO:0000313" key="11">
    <source>
        <dbReference type="Proteomes" id="UP000492821"/>
    </source>
</evidence>
<dbReference type="InterPro" id="IPR002219">
    <property type="entry name" value="PKC_DAG/PE"/>
</dbReference>
<evidence type="ECO:0000259" key="10">
    <source>
        <dbReference type="PROSITE" id="PS50219"/>
    </source>
</evidence>
<dbReference type="PANTHER" id="PTHR22988:SF71">
    <property type="entry name" value="CITRON RHO-INTERACTING KINASE"/>
    <property type="match status" value="1"/>
</dbReference>
<dbReference type="SMART" id="SM00233">
    <property type="entry name" value="PH"/>
    <property type="match status" value="1"/>
</dbReference>
<dbReference type="PANTHER" id="PTHR22988">
    <property type="entry name" value="MYOTONIC DYSTROPHY S/T KINASE-RELATED"/>
    <property type="match status" value="1"/>
</dbReference>
<dbReference type="GO" id="GO:0046872">
    <property type="term" value="F:metal ion binding"/>
    <property type="evidence" value="ECO:0007669"/>
    <property type="project" value="UniProtKB-KW"/>
</dbReference>
<dbReference type="PROSITE" id="PS50219">
    <property type="entry name" value="CNH"/>
    <property type="match status" value="1"/>
</dbReference>
<feature type="region of interest" description="Disordered" evidence="7">
    <location>
        <begin position="654"/>
        <end position="673"/>
    </location>
</feature>
<evidence type="ECO:0000256" key="5">
    <source>
        <dbReference type="ARBA" id="ARBA00048679"/>
    </source>
</evidence>
<dbReference type="Pfam" id="PF00169">
    <property type="entry name" value="PH"/>
    <property type="match status" value="1"/>
</dbReference>
<evidence type="ECO:0000256" key="1">
    <source>
        <dbReference type="ARBA" id="ARBA00022553"/>
    </source>
</evidence>
<dbReference type="GO" id="GO:0005737">
    <property type="term" value="C:cytoplasm"/>
    <property type="evidence" value="ECO:0007669"/>
    <property type="project" value="TreeGrafter"/>
</dbReference>
<dbReference type="AlphaFoldDB" id="A0A7E4VLR4"/>
<protein>
    <submittedName>
        <fullName evidence="12">Phorbol-ester/DAG-type domain-containing protein</fullName>
    </submittedName>
</protein>
<evidence type="ECO:0000256" key="6">
    <source>
        <dbReference type="SAM" id="Coils"/>
    </source>
</evidence>
<dbReference type="GO" id="GO:0031032">
    <property type="term" value="P:actomyosin structure organization"/>
    <property type="evidence" value="ECO:0007669"/>
    <property type="project" value="TreeGrafter"/>
</dbReference>
<dbReference type="InterPro" id="IPR011993">
    <property type="entry name" value="PH-like_dom_sf"/>
</dbReference>
<dbReference type="InterPro" id="IPR001849">
    <property type="entry name" value="PH_domain"/>
</dbReference>
<evidence type="ECO:0000256" key="3">
    <source>
        <dbReference type="ARBA" id="ARBA00022833"/>
    </source>
</evidence>
<dbReference type="GO" id="GO:0004674">
    <property type="term" value="F:protein serine/threonine kinase activity"/>
    <property type="evidence" value="ECO:0007669"/>
    <property type="project" value="UniProtKB-EC"/>
</dbReference>
<dbReference type="InterPro" id="IPR046349">
    <property type="entry name" value="C1-like_sf"/>
</dbReference>
<evidence type="ECO:0000259" key="9">
    <source>
        <dbReference type="PROSITE" id="PS50081"/>
    </source>
</evidence>
<feature type="coiled-coil region" evidence="6">
    <location>
        <begin position="455"/>
        <end position="580"/>
    </location>
</feature>
<name>A0A7E4VLR4_PANRE</name>
<proteinExistence type="predicted"/>
<dbReference type="WBParaSite" id="Pan_g22750.t1">
    <property type="protein sequence ID" value="Pan_g22750.t1"/>
    <property type="gene ID" value="Pan_g22750"/>
</dbReference>
<dbReference type="Gene3D" id="3.30.60.20">
    <property type="match status" value="1"/>
</dbReference>
<evidence type="ECO:0000256" key="7">
    <source>
        <dbReference type="SAM" id="MobiDB-lite"/>
    </source>
</evidence>
<feature type="compositionally biased region" description="Low complexity" evidence="7">
    <location>
        <begin position="654"/>
        <end position="664"/>
    </location>
</feature>
<dbReference type="InterPro" id="IPR001180">
    <property type="entry name" value="CNH_dom"/>
</dbReference>
<dbReference type="InterPro" id="IPR050839">
    <property type="entry name" value="Rho-assoc_Ser/Thr_Kinase"/>
</dbReference>
<organism evidence="11 12">
    <name type="scientific">Panagrellus redivivus</name>
    <name type="common">Microworm</name>
    <dbReference type="NCBI Taxonomy" id="6233"/>
    <lineage>
        <taxon>Eukaryota</taxon>
        <taxon>Metazoa</taxon>
        <taxon>Ecdysozoa</taxon>
        <taxon>Nematoda</taxon>
        <taxon>Chromadorea</taxon>
        <taxon>Rhabditida</taxon>
        <taxon>Tylenchina</taxon>
        <taxon>Panagrolaimomorpha</taxon>
        <taxon>Panagrolaimoidea</taxon>
        <taxon>Panagrolaimidae</taxon>
        <taxon>Panagrellus</taxon>
    </lineage>
</organism>
<keyword evidence="2" id="KW-0479">Metal-binding</keyword>
<keyword evidence="1" id="KW-0597">Phosphoprotein</keyword>
<feature type="coiled-coil region" evidence="6">
    <location>
        <begin position="20"/>
        <end position="155"/>
    </location>
</feature>
<dbReference type="SUPFAM" id="SSF50729">
    <property type="entry name" value="PH domain-like"/>
    <property type="match status" value="1"/>
</dbReference>
<dbReference type="Proteomes" id="UP000492821">
    <property type="component" value="Unassembled WGS sequence"/>
</dbReference>
<dbReference type="Gene3D" id="2.30.29.30">
    <property type="entry name" value="Pleckstrin-homology domain (PH domain)/Phosphotyrosine-binding domain (PTB)"/>
    <property type="match status" value="1"/>
</dbReference>
<keyword evidence="3" id="KW-0862">Zinc</keyword>
<evidence type="ECO:0000256" key="2">
    <source>
        <dbReference type="ARBA" id="ARBA00022723"/>
    </source>
</evidence>
<feature type="domain" description="PH" evidence="8">
    <location>
        <begin position="750"/>
        <end position="860"/>
    </location>
</feature>